<keyword evidence="4" id="KW-1185">Reference proteome</keyword>
<comment type="caution">
    <text evidence="3">The sequence shown here is derived from an EMBL/GenBank/DDBJ whole genome shotgun (WGS) entry which is preliminary data.</text>
</comment>
<feature type="region of interest" description="Disordered" evidence="1">
    <location>
        <begin position="30"/>
        <end position="60"/>
    </location>
</feature>
<reference evidence="3" key="1">
    <citation type="journal article" date="2020" name="J Insects Food Feed">
        <title>The yellow mealworm (Tenebrio molitor) genome: a resource for the emerging insects as food and feed industry.</title>
        <authorList>
            <person name="Eriksson T."/>
            <person name="Andere A."/>
            <person name="Kelstrup H."/>
            <person name="Emery V."/>
            <person name="Picard C."/>
        </authorList>
    </citation>
    <scope>NUCLEOTIDE SEQUENCE</scope>
    <source>
        <strain evidence="3">Stoneville</strain>
        <tissue evidence="3">Whole head</tissue>
    </source>
</reference>
<organism evidence="3 4">
    <name type="scientific">Tenebrio molitor</name>
    <name type="common">Yellow mealworm beetle</name>
    <dbReference type="NCBI Taxonomy" id="7067"/>
    <lineage>
        <taxon>Eukaryota</taxon>
        <taxon>Metazoa</taxon>
        <taxon>Ecdysozoa</taxon>
        <taxon>Arthropoda</taxon>
        <taxon>Hexapoda</taxon>
        <taxon>Insecta</taxon>
        <taxon>Pterygota</taxon>
        <taxon>Neoptera</taxon>
        <taxon>Endopterygota</taxon>
        <taxon>Coleoptera</taxon>
        <taxon>Polyphaga</taxon>
        <taxon>Cucujiformia</taxon>
        <taxon>Tenebrionidae</taxon>
        <taxon>Tenebrio</taxon>
    </lineage>
</organism>
<dbReference type="AlphaFoldDB" id="A0A8J6HK70"/>
<evidence type="ECO:0000313" key="4">
    <source>
        <dbReference type="Proteomes" id="UP000719412"/>
    </source>
</evidence>
<keyword evidence="2" id="KW-0472">Membrane</keyword>
<evidence type="ECO:0000313" key="3">
    <source>
        <dbReference type="EMBL" id="KAH0820255.1"/>
    </source>
</evidence>
<proteinExistence type="predicted"/>
<dbReference type="EMBL" id="JABDTM020012474">
    <property type="protein sequence ID" value="KAH0820255.1"/>
    <property type="molecule type" value="Genomic_DNA"/>
</dbReference>
<dbReference type="Proteomes" id="UP000719412">
    <property type="component" value="Unassembled WGS sequence"/>
</dbReference>
<name>A0A8J6HK70_TENMO</name>
<keyword evidence="2" id="KW-0812">Transmembrane</keyword>
<evidence type="ECO:0000256" key="1">
    <source>
        <dbReference type="SAM" id="MobiDB-lite"/>
    </source>
</evidence>
<protein>
    <submittedName>
        <fullName evidence="3">Uncharacterized protein</fullName>
    </submittedName>
</protein>
<accession>A0A8J6HK70</accession>
<feature type="transmembrane region" description="Helical" evidence="2">
    <location>
        <begin position="104"/>
        <end position="134"/>
    </location>
</feature>
<gene>
    <name evidence="3" type="ORF">GEV33_002536</name>
</gene>
<keyword evidence="2" id="KW-1133">Transmembrane helix</keyword>
<sequence>MNIGRKRIKFADDAAANDAGPSPPCARSWYDSGSGVASELSLNDPPLSTSGSYDGDAVSPSPTCDAWVDCHEIWAWTWYPEVPSPGIHIWSVTSSRRLVHGALFIAHLITTTTISTAPLFGSFIPLLMLAGFVIGR</sequence>
<reference evidence="3" key="2">
    <citation type="submission" date="2021-08" db="EMBL/GenBank/DDBJ databases">
        <authorList>
            <person name="Eriksson T."/>
        </authorList>
    </citation>
    <scope>NUCLEOTIDE SEQUENCE</scope>
    <source>
        <strain evidence="3">Stoneville</strain>
        <tissue evidence="3">Whole head</tissue>
    </source>
</reference>
<evidence type="ECO:0000256" key="2">
    <source>
        <dbReference type="SAM" id="Phobius"/>
    </source>
</evidence>